<keyword evidence="1" id="KW-0472">Membrane</keyword>
<evidence type="ECO:0000256" key="1">
    <source>
        <dbReference type="SAM" id="Phobius"/>
    </source>
</evidence>
<feature type="transmembrane region" description="Helical" evidence="1">
    <location>
        <begin position="39"/>
        <end position="60"/>
    </location>
</feature>
<evidence type="ECO:0000313" key="3">
    <source>
        <dbReference type="Proteomes" id="UP000186684"/>
    </source>
</evidence>
<keyword evidence="1" id="KW-0812">Transmembrane</keyword>
<sequence length="84" mass="8851">MSDRHGRRARFGPWLLALAAIAIPQSALAYIGPGVGLGAIAVALSLVVGFALLIAGLVWFPLKRALKRRRTTTADVAGQDGRSE</sequence>
<dbReference type="STRING" id="633194.SAMN05421759_10799"/>
<dbReference type="Proteomes" id="UP000186684">
    <property type="component" value="Unassembled WGS sequence"/>
</dbReference>
<accession>A0A1N7N9G5</accession>
<proteinExistence type="predicted"/>
<name>A0A1N7N9G5_9RHOB</name>
<dbReference type="EMBL" id="FTOQ01000007">
    <property type="protein sequence ID" value="SIS94962.1"/>
    <property type="molecule type" value="Genomic_DNA"/>
</dbReference>
<protein>
    <submittedName>
        <fullName evidence="2">Uncharacterized protein</fullName>
    </submittedName>
</protein>
<keyword evidence="1" id="KW-1133">Transmembrane helix</keyword>
<keyword evidence="3" id="KW-1185">Reference proteome</keyword>
<gene>
    <name evidence="2" type="ORF">SAMN05421759_10799</name>
</gene>
<organism evidence="2 3">
    <name type="scientific">Roseivivax lentus</name>
    <dbReference type="NCBI Taxonomy" id="633194"/>
    <lineage>
        <taxon>Bacteria</taxon>
        <taxon>Pseudomonadati</taxon>
        <taxon>Pseudomonadota</taxon>
        <taxon>Alphaproteobacteria</taxon>
        <taxon>Rhodobacterales</taxon>
        <taxon>Roseobacteraceae</taxon>
        <taxon>Roseivivax</taxon>
    </lineage>
</organism>
<dbReference type="AlphaFoldDB" id="A0A1N7N9G5"/>
<reference evidence="3" key="1">
    <citation type="submission" date="2017-01" db="EMBL/GenBank/DDBJ databases">
        <authorList>
            <person name="Varghese N."/>
            <person name="Submissions S."/>
        </authorList>
    </citation>
    <scope>NUCLEOTIDE SEQUENCE [LARGE SCALE GENOMIC DNA]</scope>
    <source>
        <strain evidence="3">DSM 29430</strain>
    </source>
</reference>
<evidence type="ECO:0000313" key="2">
    <source>
        <dbReference type="EMBL" id="SIS94962.1"/>
    </source>
</evidence>